<organism evidence="2">
    <name type="scientific">uncultured Rubrobacteraceae bacterium</name>
    <dbReference type="NCBI Taxonomy" id="349277"/>
    <lineage>
        <taxon>Bacteria</taxon>
        <taxon>Bacillati</taxon>
        <taxon>Actinomycetota</taxon>
        <taxon>Rubrobacteria</taxon>
        <taxon>Rubrobacterales</taxon>
        <taxon>Rubrobacteraceae</taxon>
        <taxon>environmental samples</taxon>
    </lineage>
</organism>
<proteinExistence type="predicted"/>
<dbReference type="AlphaFoldDB" id="A0A6J4QE55"/>
<reference evidence="2" key="1">
    <citation type="submission" date="2020-02" db="EMBL/GenBank/DDBJ databases">
        <authorList>
            <person name="Meier V. D."/>
        </authorList>
    </citation>
    <scope>NUCLEOTIDE SEQUENCE</scope>
    <source>
        <strain evidence="2">AVDCRST_MAG28</strain>
    </source>
</reference>
<protein>
    <submittedName>
        <fullName evidence="2">Uncharacterized protein</fullName>
    </submittedName>
</protein>
<dbReference type="EMBL" id="CADCVE010000005">
    <property type="protein sequence ID" value="CAA9437515.1"/>
    <property type="molecule type" value="Genomic_DNA"/>
</dbReference>
<sequence>MDVAKPNGAGDERNVARVLHNAQQEAEACGGYAAGAKEAGNELLAGFFEDVRETHIKIARRAEEMLGRLDELHAGVVRPGSIGLVDGPSEGDPGDVSPGQDDVA</sequence>
<evidence type="ECO:0000313" key="2">
    <source>
        <dbReference type="EMBL" id="CAA9437515.1"/>
    </source>
</evidence>
<name>A0A6J4QE55_9ACTN</name>
<feature type="region of interest" description="Disordered" evidence="1">
    <location>
        <begin position="80"/>
        <end position="104"/>
    </location>
</feature>
<gene>
    <name evidence="2" type="ORF">AVDCRST_MAG28-75</name>
</gene>
<accession>A0A6J4QE55</accession>
<evidence type="ECO:0000256" key="1">
    <source>
        <dbReference type="SAM" id="MobiDB-lite"/>
    </source>
</evidence>